<accession>A0A4R9HD55</accession>
<sequence>MFLLETVRVSSFMKLMALICTSLVLSCSLLSGDKDSEKNKSLALALSFSTPGEIVGSAKIGSSGGEIASTDGKIKVLVPDGAVLNETEFKITRYSLNTSALPGKYLPVSDAYKFEPDFRFEKNVLVRIQTDSALANSLNLNLNKSQGFISSKTRESESSARLSKGWTPVKSSIQNGIIEITSRTFSVFAAGSPPPGNLAPILTGLSYNFKPGLSYIPYQARVEVTDPDLDSIEVRLIVGKPAGSLNSYLMTKEGATDFYSTEIPIEAYTPTGLRLQVLATDSFGNVSIIPNTNTYSFPADTGDSTIISGYTLDQDADGYNDLWEQANSYDPSDNLSPGIGLLADADGDLIPDGSDTTPNPGDLPSIDTFAIYPKEVLTSIGDPVSFSISGENSGLPVFIETATYSQTGVGINGLNVGTMTGSTFNPTYPGIANVYSFFPGFSDYANIQIADTLVPNNISTLAATAVGHTKILLNWTSPGNNGNVGAAAVYEIRTSASNISSNALCDSAAAVSPGITPKLAGLQEYYYVSGLSPNTLYYFCVRAFDSAGNRNSWTGSNISARTYPSPDVTPPANISGVSTTIISASQIRLNWTAVGNDGNTGSSAAYEIRYSGNPITDDISCSNAFEVQNSIGATPNGTALNFTVPGLGSNSQYYFCIRAYDPSGNRSQWASIVSATTFRANLAPIVAINGSSVATVGNSSSLSAATSSDPDSAVCSANTGNYQYTWTLVSKPSNSSLLQSGITGASTLNMSFTADVSGNYAFRFDFKDDAGTCFEGSKTSSGSFFIQAL</sequence>
<dbReference type="Gene3D" id="2.60.40.10">
    <property type="entry name" value="Immunoglobulins"/>
    <property type="match status" value="3"/>
</dbReference>
<reference evidence="2" key="1">
    <citation type="journal article" date="2019" name="PLoS Negl. Trop. Dis.">
        <title>Revisiting the worldwide diversity of Leptospira species in the environment.</title>
        <authorList>
            <person name="Vincent A.T."/>
            <person name="Schiettekatte O."/>
            <person name="Bourhy P."/>
            <person name="Veyrier F.J."/>
            <person name="Picardeau M."/>
        </authorList>
    </citation>
    <scope>NUCLEOTIDE SEQUENCE [LARGE SCALE GENOMIC DNA]</scope>
    <source>
        <strain evidence="2">201800301</strain>
    </source>
</reference>
<dbReference type="SUPFAM" id="SSF49265">
    <property type="entry name" value="Fibronectin type III"/>
    <property type="match status" value="1"/>
</dbReference>
<dbReference type="CDD" id="cd00063">
    <property type="entry name" value="FN3"/>
    <property type="match status" value="2"/>
</dbReference>
<dbReference type="PROSITE" id="PS50853">
    <property type="entry name" value="FN3"/>
    <property type="match status" value="2"/>
</dbReference>
<dbReference type="AlphaFoldDB" id="A0A4R9HD55"/>
<dbReference type="Proteomes" id="UP000298097">
    <property type="component" value="Unassembled WGS sequence"/>
</dbReference>
<proteinExistence type="predicted"/>
<dbReference type="RefSeq" id="WP_135772424.1">
    <property type="nucleotide sequence ID" value="NZ_RQEY01000001.1"/>
</dbReference>
<keyword evidence="3" id="KW-1185">Reference proteome</keyword>
<evidence type="ECO:0000259" key="1">
    <source>
        <dbReference type="PROSITE" id="PS50853"/>
    </source>
</evidence>
<feature type="domain" description="Fibronectin type-III" evidence="1">
    <location>
        <begin position="570"/>
        <end position="680"/>
    </location>
</feature>
<dbReference type="EMBL" id="RQEY01000001">
    <property type="protein sequence ID" value="TGK44684.1"/>
    <property type="molecule type" value="Genomic_DNA"/>
</dbReference>
<evidence type="ECO:0000313" key="3">
    <source>
        <dbReference type="Proteomes" id="UP000298097"/>
    </source>
</evidence>
<dbReference type="SMART" id="SM00060">
    <property type="entry name" value="FN3"/>
    <property type="match status" value="2"/>
</dbReference>
<feature type="domain" description="Fibronectin type-III" evidence="1">
    <location>
        <begin position="454"/>
        <end position="565"/>
    </location>
</feature>
<organism evidence="2 3">
    <name type="scientific">Leptospira andrefontaineae</name>
    <dbReference type="NCBI Taxonomy" id="2484976"/>
    <lineage>
        <taxon>Bacteria</taxon>
        <taxon>Pseudomonadati</taxon>
        <taxon>Spirochaetota</taxon>
        <taxon>Spirochaetia</taxon>
        <taxon>Leptospirales</taxon>
        <taxon>Leptospiraceae</taxon>
        <taxon>Leptospira</taxon>
    </lineage>
</organism>
<evidence type="ECO:0000313" key="2">
    <source>
        <dbReference type="EMBL" id="TGK44684.1"/>
    </source>
</evidence>
<protein>
    <submittedName>
        <fullName evidence="2">Fibronectin type III</fullName>
    </submittedName>
</protein>
<dbReference type="InterPro" id="IPR036116">
    <property type="entry name" value="FN3_sf"/>
</dbReference>
<name>A0A4R9HD55_9LEPT</name>
<comment type="caution">
    <text evidence="2">The sequence shown here is derived from an EMBL/GenBank/DDBJ whole genome shotgun (WGS) entry which is preliminary data.</text>
</comment>
<dbReference type="OrthoDB" id="310143at2"/>
<dbReference type="Pfam" id="PF00041">
    <property type="entry name" value="fn3"/>
    <property type="match status" value="1"/>
</dbReference>
<dbReference type="InterPro" id="IPR003961">
    <property type="entry name" value="FN3_dom"/>
</dbReference>
<gene>
    <name evidence="2" type="ORF">EHO65_01195</name>
</gene>
<dbReference type="InterPro" id="IPR013783">
    <property type="entry name" value="Ig-like_fold"/>
</dbReference>